<feature type="region of interest" description="Disordered" evidence="1">
    <location>
        <begin position="1"/>
        <end position="23"/>
    </location>
</feature>
<evidence type="ECO:0000313" key="4">
    <source>
        <dbReference type="Proteomes" id="UP000243528"/>
    </source>
</evidence>
<protein>
    <submittedName>
        <fullName evidence="3">ABC-type transport system involved in multi-copper enzyme maturation permease subunit</fullName>
    </submittedName>
</protein>
<dbReference type="GO" id="GO:0140359">
    <property type="term" value="F:ABC-type transporter activity"/>
    <property type="evidence" value="ECO:0007669"/>
    <property type="project" value="InterPro"/>
</dbReference>
<dbReference type="EMBL" id="PYGE01000023">
    <property type="protein sequence ID" value="PSK97219.1"/>
    <property type="molecule type" value="Genomic_DNA"/>
</dbReference>
<reference evidence="3 4" key="1">
    <citation type="submission" date="2018-03" db="EMBL/GenBank/DDBJ databases">
        <title>Genomic Encyclopedia of Archaeal and Bacterial Type Strains, Phase II (KMG-II): from individual species to whole genera.</title>
        <authorList>
            <person name="Goeker M."/>
        </authorList>
    </citation>
    <scope>NUCLEOTIDE SEQUENCE [LARGE SCALE GENOMIC DNA]</scope>
    <source>
        <strain evidence="3 4">DSM 45211</strain>
    </source>
</reference>
<feature type="compositionally biased region" description="Basic and acidic residues" evidence="1">
    <location>
        <begin position="1"/>
        <end position="17"/>
    </location>
</feature>
<feature type="transmembrane region" description="Helical" evidence="2">
    <location>
        <begin position="42"/>
        <end position="62"/>
    </location>
</feature>
<name>A0A2P8DJ72_9ACTN</name>
<dbReference type="AlphaFoldDB" id="A0A2P8DJ72"/>
<feature type="transmembrane region" description="Helical" evidence="2">
    <location>
        <begin position="144"/>
        <end position="169"/>
    </location>
</feature>
<dbReference type="OrthoDB" id="3376858at2"/>
<dbReference type="RefSeq" id="WP_106539427.1">
    <property type="nucleotide sequence ID" value="NZ_PYGE01000023.1"/>
</dbReference>
<keyword evidence="2" id="KW-0812">Transmembrane</keyword>
<feature type="transmembrane region" description="Helical" evidence="2">
    <location>
        <begin position="103"/>
        <end position="123"/>
    </location>
</feature>
<gene>
    <name evidence="3" type="ORF">CLV30_12318</name>
</gene>
<dbReference type="GO" id="GO:0005886">
    <property type="term" value="C:plasma membrane"/>
    <property type="evidence" value="ECO:0007669"/>
    <property type="project" value="UniProtKB-SubCell"/>
</dbReference>
<feature type="transmembrane region" description="Helical" evidence="2">
    <location>
        <begin position="216"/>
        <end position="238"/>
    </location>
</feature>
<evidence type="ECO:0000313" key="3">
    <source>
        <dbReference type="EMBL" id="PSK97219.1"/>
    </source>
</evidence>
<sequence>MNASTTDERPAGRDERSGSGPTAVSALAAGTRAELLRLRKWPVVWVLVSVWLMLNLTFAYVFNYIAYATESGNFATEGNPRAALLEDVLPEAIPRIFTTGMPMFGGAIMMILGALAAGSGYGWGTWKTVLTQGPSRLATFGGMLAAVAGTVVAVIAITLVADLAASTLITVSESEPIVWPDLAALAEAAGSGLLIFGMWASAGVLIGVLTRSPAVAIGLGLVWSLVVENLLRSVSGLISGLNYVTDVMPGTSAGSLAGAQGAVPGAEGDGAPGVLTVLDGGSAALLLVGYIAVFTVVAAALVRRRDLV</sequence>
<organism evidence="3 4">
    <name type="scientific">Haloactinopolyspora alba</name>
    <dbReference type="NCBI Taxonomy" id="648780"/>
    <lineage>
        <taxon>Bacteria</taxon>
        <taxon>Bacillati</taxon>
        <taxon>Actinomycetota</taxon>
        <taxon>Actinomycetes</taxon>
        <taxon>Jiangellales</taxon>
        <taxon>Jiangellaceae</taxon>
        <taxon>Haloactinopolyspora</taxon>
    </lineage>
</organism>
<keyword evidence="2" id="KW-1133">Transmembrane helix</keyword>
<keyword evidence="4" id="KW-1185">Reference proteome</keyword>
<dbReference type="Proteomes" id="UP000243528">
    <property type="component" value="Unassembled WGS sequence"/>
</dbReference>
<accession>A0A2P8DJ72</accession>
<evidence type="ECO:0000256" key="2">
    <source>
        <dbReference type="SAM" id="Phobius"/>
    </source>
</evidence>
<keyword evidence="2" id="KW-0472">Membrane</keyword>
<comment type="caution">
    <text evidence="3">The sequence shown here is derived from an EMBL/GenBank/DDBJ whole genome shotgun (WGS) entry which is preliminary data.</text>
</comment>
<feature type="transmembrane region" description="Helical" evidence="2">
    <location>
        <begin position="283"/>
        <end position="302"/>
    </location>
</feature>
<proteinExistence type="predicted"/>
<evidence type="ECO:0000256" key="1">
    <source>
        <dbReference type="SAM" id="MobiDB-lite"/>
    </source>
</evidence>